<dbReference type="Proteomes" id="UP001500707">
    <property type="component" value="Unassembled WGS sequence"/>
</dbReference>
<reference evidence="5" key="1">
    <citation type="journal article" date="2019" name="Int. J. Syst. Evol. Microbiol.">
        <title>The Global Catalogue of Microorganisms (GCM) 10K type strain sequencing project: providing services to taxonomists for standard genome sequencing and annotation.</title>
        <authorList>
            <consortium name="The Broad Institute Genomics Platform"/>
            <consortium name="The Broad Institute Genome Sequencing Center for Infectious Disease"/>
            <person name="Wu L."/>
            <person name="Ma J."/>
        </authorList>
    </citation>
    <scope>NUCLEOTIDE SEQUENCE [LARGE SCALE GENOMIC DNA]</scope>
    <source>
        <strain evidence="5">JCM 17656</strain>
    </source>
</reference>
<protein>
    <recommendedName>
        <fullName evidence="3">DDE Tnp4 domain-containing protein</fullName>
    </recommendedName>
</protein>
<evidence type="ECO:0000313" key="4">
    <source>
        <dbReference type="EMBL" id="GAA3597444.1"/>
    </source>
</evidence>
<proteinExistence type="predicted"/>
<dbReference type="InterPro" id="IPR027806">
    <property type="entry name" value="HARBI1_dom"/>
</dbReference>
<comment type="cofactor">
    <cofactor evidence="1">
        <name>a divalent metal cation</name>
        <dbReference type="ChEBI" id="CHEBI:60240"/>
    </cofactor>
</comment>
<evidence type="ECO:0000259" key="3">
    <source>
        <dbReference type="Pfam" id="PF13359"/>
    </source>
</evidence>
<evidence type="ECO:0000313" key="5">
    <source>
        <dbReference type="Proteomes" id="UP001500707"/>
    </source>
</evidence>
<comment type="caution">
    <text evidence="4">The sequence shown here is derived from an EMBL/GenBank/DDBJ whole genome shotgun (WGS) entry which is preliminary data.</text>
</comment>
<keyword evidence="5" id="KW-1185">Reference proteome</keyword>
<keyword evidence="2" id="KW-0479">Metal-binding</keyword>
<feature type="domain" description="DDE Tnp4" evidence="3">
    <location>
        <begin position="15"/>
        <end position="79"/>
    </location>
</feature>
<dbReference type="EMBL" id="BAABCE010000047">
    <property type="protein sequence ID" value="GAA3597444.1"/>
    <property type="molecule type" value="Genomic_DNA"/>
</dbReference>
<organism evidence="4 5">
    <name type="scientific">Streptomyces osmaniensis</name>
    <dbReference type="NCBI Taxonomy" id="593134"/>
    <lineage>
        <taxon>Bacteria</taxon>
        <taxon>Bacillati</taxon>
        <taxon>Actinomycetota</taxon>
        <taxon>Actinomycetes</taxon>
        <taxon>Kitasatosporales</taxon>
        <taxon>Streptomycetaceae</taxon>
        <taxon>Streptomyces</taxon>
    </lineage>
</organism>
<sequence>MASSTPATHWDSGFFGGKCYTGADGAVITPIRRRPGTELPDKYKKSNKAHAALWAPVERTISRIKQWRIFRHDRISPNRLTTAAARSSP</sequence>
<gene>
    <name evidence="4" type="ORF">GCM10022295_92540</name>
</gene>
<evidence type="ECO:0000256" key="2">
    <source>
        <dbReference type="ARBA" id="ARBA00022723"/>
    </source>
</evidence>
<dbReference type="RefSeq" id="WP_428838568.1">
    <property type="nucleotide sequence ID" value="NZ_BAABCE010000047.1"/>
</dbReference>
<evidence type="ECO:0000256" key="1">
    <source>
        <dbReference type="ARBA" id="ARBA00001968"/>
    </source>
</evidence>
<dbReference type="Pfam" id="PF13359">
    <property type="entry name" value="DDE_Tnp_4"/>
    <property type="match status" value="1"/>
</dbReference>
<name>A0ABP6Z6Q0_9ACTN</name>
<accession>A0ABP6Z6Q0</accession>